<feature type="domain" description="Nudix hydrolase" evidence="2">
    <location>
        <begin position="30"/>
        <end position="179"/>
    </location>
</feature>
<dbReference type="Pfam" id="PF00293">
    <property type="entry name" value="NUDIX"/>
    <property type="match status" value="1"/>
</dbReference>
<organism evidence="3 4">
    <name type="scientific">Gimesia fumaroli</name>
    <dbReference type="NCBI Taxonomy" id="2527976"/>
    <lineage>
        <taxon>Bacteria</taxon>
        <taxon>Pseudomonadati</taxon>
        <taxon>Planctomycetota</taxon>
        <taxon>Planctomycetia</taxon>
        <taxon>Planctomycetales</taxon>
        <taxon>Planctomycetaceae</taxon>
        <taxon>Gimesia</taxon>
    </lineage>
</organism>
<gene>
    <name evidence="3" type="ORF">Enr17x_38270</name>
</gene>
<evidence type="ECO:0000313" key="3">
    <source>
        <dbReference type="EMBL" id="QDV51769.1"/>
    </source>
</evidence>
<protein>
    <submittedName>
        <fullName evidence="3">Dihydroneopterin triphosphate pyrophosphatase</fullName>
    </submittedName>
</protein>
<dbReference type="Gene3D" id="3.90.79.10">
    <property type="entry name" value="Nucleoside Triphosphate Pyrophosphohydrolase"/>
    <property type="match status" value="1"/>
</dbReference>
<keyword evidence="1" id="KW-0378">Hydrolase</keyword>
<dbReference type="InterPro" id="IPR015797">
    <property type="entry name" value="NUDIX_hydrolase-like_dom_sf"/>
</dbReference>
<dbReference type="InterPro" id="IPR020084">
    <property type="entry name" value="NUDIX_hydrolase_CS"/>
</dbReference>
<dbReference type="SUPFAM" id="SSF55811">
    <property type="entry name" value="Nudix"/>
    <property type="match status" value="1"/>
</dbReference>
<dbReference type="Proteomes" id="UP000318313">
    <property type="component" value="Chromosome"/>
</dbReference>
<dbReference type="PROSITE" id="PS51462">
    <property type="entry name" value="NUDIX"/>
    <property type="match status" value="1"/>
</dbReference>
<dbReference type="KEGG" id="gfm:Enr17x_38270"/>
<dbReference type="EMBL" id="CP037452">
    <property type="protein sequence ID" value="QDV51769.1"/>
    <property type="molecule type" value="Genomic_DNA"/>
</dbReference>
<reference evidence="3 4" key="1">
    <citation type="submission" date="2019-03" db="EMBL/GenBank/DDBJ databases">
        <title>Deep-cultivation of Planctomycetes and their phenomic and genomic characterization uncovers novel biology.</title>
        <authorList>
            <person name="Wiegand S."/>
            <person name="Jogler M."/>
            <person name="Boedeker C."/>
            <person name="Pinto D."/>
            <person name="Vollmers J."/>
            <person name="Rivas-Marin E."/>
            <person name="Kohn T."/>
            <person name="Peeters S.H."/>
            <person name="Heuer A."/>
            <person name="Rast P."/>
            <person name="Oberbeckmann S."/>
            <person name="Bunk B."/>
            <person name="Jeske O."/>
            <person name="Meyerdierks A."/>
            <person name="Storesund J.E."/>
            <person name="Kallscheuer N."/>
            <person name="Luecker S."/>
            <person name="Lage O.M."/>
            <person name="Pohl T."/>
            <person name="Merkel B.J."/>
            <person name="Hornburger P."/>
            <person name="Mueller R.-W."/>
            <person name="Bruemmer F."/>
            <person name="Labrenz M."/>
            <person name="Spormann A.M."/>
            <person name="Op den Camp H."/>
            <person name="Overmann J."/>
            <person name="Amann R."/>
            <person name="Jetten M.S.M."/>
            <person name="Mascher T."/>
            <person name="Medema M.H."/>
            <person name="Devos D.P."/>
            <person name="Kaster A.-K."/>
            <person name="Ovreas L."/>
            <person name="Rohde M."/>
            <person name="Galperin M.Y."/>
            <person name="Jogler C."/>
        </authorList>
    </citation>
    <scope>NUCLEOTIDE SEQUENCE [LARGE SCALE GENOMIC DNA]</scope>
    <source>
        <strain evidence="3 4">Enr17</strain>
    </source>
</reference>
<name>A0A518IFA4_9PLAN</name>
<dbReference type="OrthoDB" id="276477at2"/>
<sequence length="225" mass="25343">MIHSIINCIITTIAIAMSPMVLQAEAPKDGNFISAGVLAYSTDPATNETVLLLGREFRGENELKYCPGEKWKSIGGTRDNDETTIQTASREFDEETGVDKETGKGGYGKNYILNRINPKLRIKHPRHASYIYLVEVDYKKISDFPTQRSELKQLAWVPAAVLYNAIDSAKKKHPGRFSDNMTKARCYAELPEQYTGEHRMLYPPLVDDLENDTLFRNALKVALAK</sequence>
<evidence type="ECO:0000259" key="2">
    <source>
        <dbReference type="PROSITE" id="PS51462"/>
    </source>
</evidence>
<dbReference type="PROSITE" id="PS00893">
    <property type="entry name" value="NUDIX_BOX"/>
    <property type="match status" value="1"/>
</dbReference>
<proteinExistence type="predicted"/>
<evidence type="ECO:0000313" key="4">
    <source>
        <dbReference type="Proteomes" id="UP000318313"/>
    </source>
</evidence>
<evidence type="ECO:0000256" key="1">
    <source>
        <dbReference type="ARBA" id="ARBA00022801"/>
    </source>
</evidence>
<dbReference type="InterPro" id="IPR000086">
    <property type="entry name" value="NUDIX_hydrolase_dom"/>
</dbReference>
<accession>A0A518IFA4</accession>
<dbReference type="AlphaFoldDB" id="A0A518IFA4"/>
<dbReference type="GO" id="GO:0016787">
    <property type="term" value="F:hydrolase activity"/>
    <property type="evidence" value="ECO:0007669"/>
    <property type="project" value="UniProtKB-KW"/>
</dbReference>
<keyword evidence="4" id="KW-1185">Reference proteome</keyword>